<evidence type="ECO:0000313" key="7">
    <source>
        <dbReference type="EMBL" id="SVB92979.1"/>
    </source>
</evidence>
<proteinExistence type="predicted"/>
<dbReference type="SUPFAM" id="SSF52374">
    <property type="entry name" value="Nucleotidylyl transferase"/>
    <property type="match status" value="1"/>
</dbReference>
<dbReference type="InterPro" id="IPR014729">
    <property type="entry name" value="Rossmann-like_a/b/a_fold"/>
</dbReference>
<reference evidence="7" key="1">
    <citation type="submission" date="2018-05" db="EMBL/GenBank/DDBJ databases">
        <authorList>
            <person name="Lanie J.A."/>
            <person name="Ng W.-L."/>
            <person name="Kazmierczak K.M."/>
            <person name="Andrzejewski T.M."/>
            <person name="Davidsen T.M."/>
            <person name="Wayne K.J."/>
            <person name="Tettelin H."/>
            <person name="Glass J.I."/>
            <person name="Rusch D."/>
            <person name="Podicherti R."/>
            <person name="Tsui H.-C.T."/>
            <person name="Winkler M.E."/>
        </authorList>
    </citation>
    <scope>NUCLEOTIDE SEQUENCE</scope>
</reference>
<feature type="region of interest" description="Disordered" evidence="5">
    <location>
        <begin position="24"/>
        <end position="46"/>
    </location>
</feature>
<keyword evidence="1" id="KW-0436">Ligase</keyword>
<evidence type="ECO:0000256" key="4">
    <source>
        <dbReference type="ARBA" id="ARBA00023146"/>
    </source>
</evidence>
<protein>
    <recommendedName>
        <fullName evidence="6">Glutamyl/glutaminyl-tRNA synthetase class Ib catalytic domain-containing protein</fullName>
    </recommendedName>
</protein>
<keyword evidence="4" id="KW-0030">Aminoacyl-tRNA synthetase</keyword>
<gene>
    <name evidence="7" type="ORF">METZ01_LOCUS245833</name>
</gene>
<name>A0A382I0X8_9ZZZZ</name>
<sequence length="46" mass="5258">MNSTEDKYPNNFIRVIIADDVRSGKNQGQVMTRFPPEPNGYLHIGH</sequence>
<evidence type="ECO:0000256" key="5">
    <source>
        <dbReference type="SAM" id="MobiDB-lite"/>
    </source>
</evidence>
<evidence type="ECO:0000256" key="2">
    <source>
        <dbReference type="ARBA" id="ARBA00022741"/>
    </source>
</evidence>
<dbReference type="GO" id="GO:0004812">
    <property type="term" value="F:aminoacyl-tRNA ligase activity"/>
    <property type="evidence" value="ECO:0007669"/>
    <property type="project" value="UniProtKB-KW"/>
</dbReference>
<dbReference type="Pfam" id="PF00749">
    <property type="entry name" value="tRNA-synt_1c"/>
    <property type="match status" value="1"/>
</dbReference>
<dbReference type="GO" id="GO:0005524">
    <property type="term" value="F:ATP binding"/>
    <property type="evidence" value="ECO:0007669"/>
    <property type="project" value="UniProtKB-KW"/>
</dbReference>
<dbReference type="EMBL" id="UINC01064374">
    <property type="protein sequence ID" value="SVB92979.1"/>
    <property type="molecule type" value="Genomic_DNA"/>
</dbReference>
<evidence type="ECO:0000256" key="3">
    <source>
        <dbReference type="ARBA" id="ARBA00022840"/>
    </source>
</evidence>
<feature type="domain" description="Glutamyl/glutaminyl-tRNA synthetase class Ib catalytic" evidence="6">
    <location>
        <begin position="29"/>
        <end position="46"/>
    </location>
</feature>
<dbReference type="GO" id="GO:0043039">
    <property type="term" value="P:tRNA aminoacylation"/>
    <property type="evidence" value="ECO:0007669"/>
    <property type="project" value="InterPro"/>
</dbReference>
<organism evidence="7">
    <name type="scientific">marine metagenome</name>
    <dbReference type="NCBI Taxonomy" id="408172"/>
    <lineage>
        <taxon>unclassified sequences</taxon>
        <taxon>metagenomes</taxon>
        <taxon>ecological metagenomes</taxon>
    </lineage>
</organism>
<dbReference type="AlphaFoldDB" id="A0A382I0X8"/>
<evidence type="ECO:0000259" key="6">
    <source>
        <dbReference type="Pfam" id="PF00749"/>
    </source>
</evidence>
<keyword evidence="2" id="KW-0547">Nucleotide-binding</keyword>
<keyword evidence="3" id="KW-0067">ATP-binding</keyword>
<feature type="non-terminal residue" evidence="7">
    <location>
        <position position="46"/>
    </location>
</feature>
<accession>A0A382I0X8</accession>
<dbReference type="InterPro" id="IPR020058">
    <property type="entry name" value="Glu/Gln-tRNA-synth_Ib_cat-dom"/>
</dbReference>
<evidence type="ECO:0000256" key="1">
    <source>
        <dbReference type="ARBA" id="ARBA00022598"/>
    </source>
</evidence>
<dbReference type="Gene3D" id="3.40.50.620">
    <property type="entry name" value="HUPs"/>
    <property type="match status" value="1"/>
</dbReference>